<evidence type="ECO:0000256" key="1">
    <source>
        <dbReference type="SAM" id="Phobius"/>
    </source>
</evidence>
<evidence type="ECO:0000313" key="3">
    <source>
        <dbReference type="EMBL" id="MEX4010220.1"/>
    </source>
</evidence>
<dbReference type="Pfam" id="PF00892">
    <property type="entry name" value="EamA"/>
    <property type="match status" value="2"/>
</dbReference>
<feature type="transmembrane region" description="Helical" evidence="1">
    <location>
        <begin position="126"/>
        <end position="146"/>
    </location>
</feature>
<organism evidence="3 4">
    <name type="scientific">Neoaquamicrobium sediminum</name>
    <dbReference type="NCBI Taxonomy" id="1849104"/>
    <lineage>
        <taxon>Bacteria</taxon>
        <taxon>Pseudomonadati</taxon>
        <taxon>Pseudomonadota</taxon>
        <taxon>Alphaproteobacteria</taxon>
        <taxon>Hyphomicrobiales</taxon>
        <taxon>Phyllobacteriaceae</taxon>
        <taxon>Neoaquamicrobium</taxon>
    </lineage>
</organism>
<dbReference type="EMBL" id="JAZHFV010000010">
    <property type="protein sequence ID" value="MEX4010220.1"/>
    <property type="molecule type" value="Genomic_DNA"/>
</dbReference>
<feature type="transmembrane region" description="Helical" evidence="1">
    <location>
        <begin position="152"/>
        <end position="171"/>
    </location>
</feature>
<feature type="transmembrane region" description="Helical" evidence="1">
    <location>
        <begin position="12"/>
        <end position="30"/>
    </location>
</feature>
<dbReference type="PANTHER" id="PTHR22911">
    <property type="entry name" value="ACYL-MALONYL CONDENSING ENZYME-RELATED"/>
    <property type="match status" value="1"/>
</dbReference>
<comment type="caution">
    <text evidence="3">The sequence shown here is derived from an EMBL/GenBank/DDBJ whole genome shotgun (WGS) entry which is preliminary data.</text>
</comment>
<feature type="domain" description="EamA" evidence="2">
    <location>
        <begin position="152"/>
        <end position="276"/>
    </location>
</feature>
<keyword evidence="1" id="KW-0812">Transmembrane</keyword>
<gene>
    <name evidence="3" type="ORF">V1479_23140</name>
</gene>
<keyword evidence="1" id="KW-1133">Transmembrane helix</keyword>
<dbReference type="Proteomes" id="UP001559025">
    <property type="component" value="Unassembled WGS sequence"/>
</dbReference>
<feature type="transmembrane region" description="Helical" evidence="1">
    <location>
        <begin position="263"/>
        <end position="281"/>
    </location>
</feature>
<dbReference type="InterPro" id="IPR000620">
    <property type="entry name" value="EamA_dom"/>
</dbReference>
<feature type="transmembrane region" description="Helical" evidence="1">
    <location>
        <begin position="101"/>
        <end position="119"/>
    </location>
</feature>
<feature type="domain" description="EamA" evidence="2">
    <location>
        <begin position="10"/>
        <end position="142"/>
    </location>
</feature>
<feature type="transmembrane region" description="Helical" evidence="1">
    <location>
        <begin position="73"/>
        <end position="95"/>
    </location>
</feature>
<proteinExistence type="predicted"/>
<feature type="transmembrane region" description="Helical" evidence="1">
    <location>
        <begin position="208"/>
        <end position="226"/>
    </location>
</feature>
<dbReference type="RefSeq" id="WP_368804936.1">
    <property type="nucleotide sequence ID" value="NZ_JAZHFV010000010.1"/>
</dbReference>
<name>A0ABV3X0C0_9HYPH</name>
<feature type="transmembrane region" description="Helical" evidence="1">
    <location>
        <begin position="36"/>
        <end position="61"/>
    </location>
</feature>
<dbReference type="Gene3D" id="1.10.3730.20">
    <property type="match status" value="1"/>
</dbReference>
<evidence type="ECO:0000259" key="2">
    <source>
        <dbReference type="Pfam" id="PF00892"/>
    </source>
</evidence>
<dbReference type="InterPro" id="IPR037185">
    <property type="entry name" value="EmrE-like"/>
</dbReference>
<feature type="transmembrane region" description="Helical" evidence="1">
    <location>
        <begin position="183"/>
        <end position="202"/>
    </location>
</feature>
<feature type="transmembrane region" description="Helical" evidence="1">
    <location>
        <begin position="238"/>
        <end position="257"/>
    </location>
</feature>
<dbReference type="SUPFAM" id="SSF103481">
    <property type="entry name" value="Multidrug resistance efflux transporter EmrE"/>
    <property type="match status" value="2"/>
</dbReference>
<accession>A0ABV3X0C0</accession>
<keyword evidence="1" id="KW-0472">Membrane</keyword>
<reference evidence="3 4" key="1">
    <citation type="submission" date="2024-01" db="EMBL/GenBank/DDBJ databases">
        <title>New evidence supports the origin of RcGTA from prophage.</title>
        <authorList>
            <person name="Xu Y."/>
            <person name="Liu B."/>
            <person name="Chen F."/>
        </authorList>
    </citation>
    <scope>NUCLEOTIDE SEQUENCE [LARGE SCALE GENOMIC DNA]</scope>
    <source>
        <strain evidence="3 4">CBW1107-2</strain>
    </source>
</reference>
<keyword evidence="4" id="KW-1185">Reference proteome</keyword>
<evidence type="ECO:0000313" key="4">
    <source>
        <dbReference type="Proteomes" id="UP001559025"/>
    </source>
</evidence>
<protein>
    <submittedName>
        <fullName evidence="3">DMT family transporter</fullName>
    </submittedName>
</protein>
<sequence>MSAPISDHSKGLLLTAIGGLTLTVDIPLIKLANGDVWSVLMVRCATTLVVTAIVWAVWRALSPRAPALLPGKAGLAVAACYGIGSICFLSAVYHIPTANLVFLLAFNTVFAAVLSWFFLKERPRPATLAAMAAMLVGVAIIVSDGISAGSLFGNVLALCSSLCIASAITITRATGRDMGFTSLVAVSLPLLVAVAMVAQVGYRIEAPWWIVLNGAVVMPIAFFLLATGPKYISGPEVAMFYLLETVLAPIWVWLIFLETPTPQTLVGGAILITALLSHSLWQLHQGRRRRAAQAVRHAP</sequence>